<feature type="domain" description="Peptidase C14 caspase" evidence="1">
    <location>
        <begin position="7"/>
        <end position="250"/>
    </location>
</feature>
<reference evidence="2 3" key="1">
    <citation type="submission" date="2018-01" db="EMBL/GenBank/DDBJ databases">
        <title>Complete genome sequence of Flavivirga eckloniae ECD14 isolated from seaweed Ecklonia cava.</title>
        <authorList>
            <person name="Lee J.H."/>
            <person name="Baik K.S."/>
            <person name="Seong C.N."/>
        </authorList>
    </citation>
    <scope>NUCLEOTIDE SEQUENCE [LARGE SCALE GENOMIC DNA]</scope>
    <source>
        <strain evidence="2 3">ECD14</strain>
    </source>
</reference>
<dbReference type="PANTHER" id="PTHR48104">
    <property type="entry name" value="METACASPASE-4"/>
    <property type="match status" value="1"/>
</dbReference>
<evidence type="ECO:0000259" key="1">
    <source>
        <dbReference type="Pfam" id="PF00656"/>
    </source>
</evidence>
<gene>
    <name evidence="2" type="ORF">C1H87_00885</name>
</gene>
<keyword evidence="3" id="KW-1185">Reference proteome</keyword>
<organism evidence="2 3">
    <name type="scientific">Flavivirga eckloniae</name>
    <dbReference type="NCBI Taxonomy" id="1803846"/>
    <lineage>
        <taxon>Bacteria</taxon>
        <taxon>Pseudomonadati</taxon>
        <taxon>Bacteroidota</taxon>
        <taxon>Flavobacteriia</taxon>
        <taxon>Flavobacteriales</taxon>
        <taxon>Flavobacteriaceae</taxon>
        <taxon>Flavivirga</taxon>
    </lineage>
</organism>
<dbReference type="AlphaFoldDB" id="A0A2K9PJW6"/>
<dbReference type="GO" id="GO:0004197">
    <property type="term" value="F:cysteine-type endopeptidase activity"/>
    <property type="evidence" value="ECO:0007669"/>
    <property type="project" value="InterPro"/>
</dbReference>
<evidence type="ECO:0000313" key="2">
    <source>
        <dbReference type="EMBL" id="AUP77349.1"/>
    </source>
</evidence>
<name>A0A2K9PJW6_9FLAO</name>
<dbReference type="Gene3D" id="3.40.50.1460">
    <property type="match status" value="1"/>
</dbReference>
<dbReference type="GO" id="GO:0006508">
    <property type="term" value="P:proteolysis"/>
    <property type="evidence" value="ECO:0007669"/>
    <property type="project" value="InterPro"/>
</dbReference>
<dbReference type="Proteomes" id="UP000235826">
    <property type="component" value="Chromosome"/>
</dbReference>
<dbReference type="KEGG" id="fek:C1H87_00885"/>
<dbReference type="GO" id="GO:0005737">
    <property type="term" value="C:cytoplasm"/>
    <property type="evidence" value="ECO:0007669"/>
    <property type="project" value="TreeGrafter"/>
</dbReference>
<proteinExistence type="predicted"/>
<accession>A0A2K9PJW6</accession>
<dbReference type="PANTHER" id="PTHR48104:SF30">
    <property type="entry name" value="METACASPASE-1"/>
    <property type="match status" value="1"/>
</dbReference>
<dbReference type="EMBL" id="CP025791">
    <property type="protein sequence ID" value="AUP77349.1"/>
    <property type="molecule type" value="Genomic_DNA"/>
</dbReference>
<dbReference type="InterPro" id="IPR011600">
    <property type="entry name" value="Pept_C14_caspase"/>
</dbReference>
<dbReference type="RefSeq" id="WP_102754009.1">
    <property type="nucleotide sequence ID" value="NZ_CP025791.1"/>
</dbReference>
<sequence>MNLVNAYALLIGVGSDLPVTIADATAIAEVLGDSDKAAYDKENIILLTEKEANRVNVLNALNKISEKTLGIDDATVIIYYSGHGGVYSDEMDNSVKENYYLLTNGYDRNNRSETMVKGSEFSKAIDKISAKKLLVMLDCCHAAGMIQKGQPLLKSKSPDNELVNSNIELLKKLESGEGKVFLTSCDDDEQSVILPDSKNSLFTEVILEALEGKASSSDKYVNVIDLLYHVFKQVPERVLQFNHKQRPIINKIEFLSPDYFICKSAQYVNGKDEIKLKSSTDYDKIKTLLEQYNLDNSHSTINIENIIDNIVSDEHDVNCKEQIKEIEILVFKGETYKAIKKFYELTEICYQDYIKDARFIAYKYNSLFKEKMAGVLEDGFYQRELLKIIRDLEYRLSMCD</sequence>
<protein>
    <recommendedName>
        <fullName evidence="1">Peptidase C14 caspase domain-containing protein</fullName>
    </recommendedName>
</protein>
<evidence type="ECO:0000313" key="3">
    <source>
        <dbReference type="Proteomes" id="UP000235826"/>
    </source>
</evidence>
<dbReference type="InterPro" id="IPR029030">
    <property type="entry name" value="Caspase-like_dom_sf"/>
</dbReference>
<dbReference type="OrthoDB" id="596779at2"/>
<dbReference type="Pfam" id="PF00656">
    <property type="entry name" value="Peptidase_C14"/>
    <property type="match status" value="1"/>
</dbReference>
<dbReference type="InterPro" id="IPR050452">
    <property type="entry name" value="Metacaspase"/>
</dbReference>
<dbReference type="SUPFAM" id="SSF52129">
    <property type="entry name" value="Caspase-like"/>
    <property type="match status" value="1"/>
</dbReference>